<accession>U2DUN7</accession>
<evidence type="ECO:0000313" key="3">
    <source>
        <dbReference type="Proteomes" id="UP000005707"/>
    </source>
</evidence>
<dbReference type="eggNOG" id="ENOG5032T4T">
    <property type="taxonomic scope" value="Bacteria"/>
</dbReference>
<dbReference type="InterPro" id="IPR029002">
    <property type="entry name" value="PLPC/GPLD1"/>
</dbReference>
<dbReference type="RefSeq" id="WP_008825121.1">
    <property type="nucleotide sequence ID" value="NZ_AFNU02000005.1"/>
</dbReference>
<name>U2DUN7_9MOLU</name>
<proteinExistence type="predicted"/>
<dbReference type="InParanoid" id="U2DUN7"/>
<organism evidence="2 3">
    <name type="scientific">Haloplasma contractile SSD-17B</name>
    <dbReference type="NCBI Taxonomy" id="1033810"/>
    <lineage>
        <taxon>Bacteria</taxon>
        <taxon>Bacillati</taxon>
        <taxon>Mycoplasmatota</taxon>
        <taxon>Mollicutes</taxon>
        <taxon>Haloplasmatales</taxon>
        <taxon>Haloplasmataceae</taxon>
        <taxon>Haloplasma</taxon>
    </lineage>
</organism>
<reference evidence="2 3" key="2">
    <citation type="journal article" date="2013" name="PLoS ONE">
        <title>INDIGO - INtegrated Data Warehouse of MIcrobial GenOmes with Examples from the Red Sea Extremophiles.</title>
        <authorList>
            <person name="Alam I."/>
            <person name="Antunes A."/>
            <person name="Kamau A.A."/>
            <person name="Ba Alawi W."/>
            <person name="Kalkatawi M."/>
            <person name="Stingl U."/>
            <person name="Bajic V.B."/>
        </authorList>
    </citation>
    <scope>NUCLEOTIDE SEQUENCE [LARGE SCALE GENOMIC DNA]</scope>
    <source>
        <strain evidence="2 3">SSD-17B</strain>
    </source>
</reference>
<protein>
    <submittedName>
        <fullName evidence="2">Zinc dependent phospholipase C protein</fullName>
    </submittedName>
</protein>
<keyword evidence="3" id="KW-1185">Reference proteome</keyword>
<dbReference type="STRING" id="1033810.HLPCO_001649"/>
<reference evidence="2 3" key="1">
    <citation type="journal article" date="2011" name="J. Bacteriol.">
        <title>Genome sequence of Haloplasma contractile, an unusual contractile bacterium from a deep-sea anoxic brine lake.</title>
        <authorList>
            <person name="Antunes A."/>
            <person name="Alam I."/>
            <person name="El Dorry H."/>
            <person name="Siam R."/>
            <person name="Robertson A."/>
            <person name="Bajic V.B."/>
            <person name="Stingl U."/>
        </authorList>
    </citation>
    <scope>NUCLEOTIDE SEQUENCE [LARGE SCALE GENOMIC DNA]</scope>
    <source>
        <strain evidence="2 3">SSD-17B</strain>
    </source>
</reference>
<feature type="domain" description="Phospholipase C/D" evidence="1">
    <location>
        <begin position="6"/>
        <end position="129"/>
    </location>
</feature>
<evidence type="ECO:0000259" key="1">
    <source>
        <dbReference type="Pfam" id="PF00882"/>
    </source>
</evidence>
<evidence type="ECO:0000313" key="2">
    <source>
        <dbReference type="EMBL" id="ERJ12122.1"/>
    </source>
</evidence>
<comment type="caution">
    <text evidence="2">The sequence shown here is derived from an EMBL/GenBank/DDBJ whole genome shotgun (WGS) entry which is preliminary data.</text>
</comment>
<gene>
    <name evidence="2" type="ORF">HLPCO_001649</name>
</gene>
<dbReference type="EMBL" id="AFNU02000005">
    <property type="protein sequence ID" value="ERJ12122.1"/>
    <property type="molecule type" value="Genomic_DNA"/>
</dbReference>
<dbReference type="Proteomes" id="UP000005707">
    <property type="component" value="Unassembled WGS sequence"/>
</dbReference>
<dbReference type="AlphaFoldDB" id="U2DUN7"/>
<sequence length="223" mass="26338">MASWMTHIRIAEKLLTKYQFDKESFLVGNIAPDSGASDGNSGFIPPKEVTHWKNKNVSSIMYDQINPDAFYETYLDSKEYSDPKHHTFLIGYYIHLLIDIYWHQLIMNKKLCNPIICEEIESNQADFRNELKMLDFLYLMQEATIYETVFTQIVHGTDYLDYFPKGAITNHLKKIKEFYNEPLTIKESYKYVSNEEMSRFIESCTKRLERKIDDLLSNCNSYL</sequence>
<dbReference type="OrthoDB" id="9810012at2"/>
<dbReference type="Pfam" id="PF00882">
    <property type="entry name" value="Zn_dep_PLPC"/>
    <property type="match status" value="1"/>
</dbReference>